<evidence type="ECO:0000313" key="2">
    <source>
        <dbReference type="Proteomes" id="UP000499080"/>
    </source>
</evidence>
<organism evidence="1 2">
    <name type="scientific">Araneus ventricosus</name>
    <name type="common">Orbweaver spider</name>
    <name type="synonym">Epeira ventricosa</name>
    <dbReference type="NCBI Taxonomy" id="182803"/>
    <lineage>
        <taxon>Eukaryota</taxon>
        <taxon>Metazoa</taxon>
        <taxon>Ecdysozoa</taxon>
        <taxon>Arthropoda</taxon>
        <taxon>Chelicerata</taxon>
        <taxon>Arachnida</taxon>
        <taxon>Araneae</taxon>
        <taxon>Araneomorphae</taxon>
        <taxon>Entelegynae</taxon>
        <taxon>Araneoidea</taxon>
        <taxon>Araneidae</taxon>
        <taxon>Araneus</taxon>
    </lineage>
</organism>
<dbReference type="Proteomes" id="UP000499080">
    <property type="component" value="Unassembled WGS sequence"/>
</dbReference>
<sequence length="114" mass="13125">MIRAFAIGLFQLYFWYMFQHRMPSNPSKPTTEAPTIPPTRTFNHYFDKNGINLSLIADSVGTWTIPIPLSVTFRNNRLFPRDACHNQPVGASIAASRPLLYDYVWHDCLQPLVK</sequence>
<accession>A0A4Y2Q2E5</accession>
<comment type="caution">
    <text evidence="1">The sequence shown here is derived from an EMBL/GenBank/DDBJ whole genome shotgun (WGS) entry which is preliminary data.</text>
</comment>
<proteinExistence type="predicted"/>
<dbReference type="EMBL" id="BGPR01012715">
    <property type="protein sequence ID" value="GBN57313.1"/>
    <property type="molecule type" value="Genomic_DNA"/>
</dbReference>
<protein>
    <submittedName>
        <fullName evidence="1">Uncharacterized protein</fullName>
    </submittedName>
</protein>
<name>A0A4Y2Q2E5_ARAVE</name>
<dbReference type="AlphaFoldDB" id="A0A4Y2Q2E5"/>
<gene>
    <name evidence="1" type="ORF">AVEN_76882_1</name>
</gene>
<keyword evidence="2" id="KW-1185">Reference proteome</keyword>
<evidence type="ECO:0000313" key="1">
    <source>
        <dbReference type="EMBL" id="GBN57313.1"/>
    </source>
</evidence>
<reference evidence="1 2" key="1">
    <citation type="journal article" date="2019" name="Sci. Rep.">
        <title>Orb-weaving spider Araneus ventricosus genome elucidates the spidroin gene catalogue.</title>
        <authorList>
            <person name="Kono N."/>
            <person name="Nakamura H."/>
            <person name="Ohtoshi R."/>
            <person name="Moran D.A.P."/>
            <person name="Shinohara A."/>
            <person name="Yoshida Y."/>
            <person name="Fujiwara M."/>
            <person name="Mori M."/>
            <person name="Tomita M."/>
            <person name="Arakawa K."/>
        </authorList>
    </citation>
    <scope>NUCLEOTIDE SEQUENCE [LARGE SCALE GENOMIC DNA]</scope>
</reference>